<feature type="transmembrane region" description="Helical" evidence="3">
    <location>
        <begin position="717"/>
        <end position="740"/>
    </location>
</feature>
<keyword evidence="2" id="KW-0325">Glycoprotein</keyword>
<dbReference type="EMBL" id="JAODUP010000100">
    <property type="protein sequence ID" value="KAK2162332.1"/>
    <property type="molecule type" value="Genomic_DNA"/>
</dbReference>
<organism evidence="5 6">
    <name type="scientific">Paralvinella palmiformis</name>
    <dbReference type="NCBI Taxonomy" id="53620"/>
    <lineage>
        <taxon>Eukaryota</taxon>
        <taxon>Metazoa</taxon>
        <taxon>Spiralia</taxon>
        <taxon>Lophotrochozoa</taxon>
        <taxon>Annelida</taxon>
        <taxon>Polychaeta</taxon>
        <taxon>Sedentaria</taxon>
        <taxon>Canalipalpata</taxon>
        <taxon>Terebellida</taxon>
        <taxon>Terebelliformia</taxon>
        <taxon>Alvinellidae</taxon>
        <taxon>Paralvinella</taxon>
    </lineage>
</organism>
<dbReference type="InterPro" id="IPR011009">
    <property type="entry name" value="Kinase-like_dom_sf"/>
</dbReference>
<dbReference type="Proteomes" id="UP001208570">
    <property type="component" value="Unassembled WGS sequence"/>
</dbReference>
<name>A0AAD9K0A6_9ANNE</name>
<dbReference type="PROSITE" id="PS50011">
    <property type="entry name" value="PROTEIN_KINASE_DOM"/>
    <property type="match status" value="1"/>
</dbReference>
<sequence length="1119" mass="126027">MSAVLDTRVTHTAMSKNATGTPIAILALVLTMAFNASVPLVSQETTARKSRSSKAVCAAANENKTEIYTNLRDFNYIKVNVEQSYRKLVDVPPYPEIGLIRNWEVGLIYTSYQIILRDTDGKQIFNDTKDCSQNANKKNPYETIPCVKQYRFTRGIRHRQKMDVILQGTTGGYKEIRKENVPSEYVTKLINGESANRMVTFKFDLEPPYHCSEDNSCGETTDSSSYTPMSTLNDVTNIPDVTLFFLGWSDRDSFLNEYRYNVYKMSLNGEGKLQEDEQSIISGKLSLFDNATESTFTLPAPGIYSVVGEVVDLATNIRYCRALVLYADESMTLVQSDEPMTVEGSINTINRTYWLNIIKPHITIGWSNIFSNPGLANKQWLNPIKQLSHNDVIDYTSGNLSLGGTNNRNGTTKFQYQVIETVKGQGSNNPPSDWKDLPGENVADNVTLMGRNSGNSFTFWIKAEDPFGNTKTDFVFVRTDTSPPSVSNGVFQKNVTGPRRGYFSSVNLTVVDSESGVFQIDYSVYDVSGSPRKLIGEGSQPGIMEDRDQCIQKGTCICTDVQCFARIQNVFINNCMFVEFMNVNARFELEVINMALKRTSAKLDIGPTGQLSGINEYPSPYGFRVKRSYGTGAKLTWFLPEACYPIEFIYINLKEDSSAKVKLSKGETETELPRLTPNTIYHANIYIVYENRKESNRVDLEFNTGDALEPQGLSMGAIVGIVIAVLLLVAIVVIVIMIVVRVKVQNQPAVPQRITDFGQTVRHRFSKLYGSRDDWSQGANIESGNNLNGTLNVAYNSGAKLKDFEDDIYAYGEMDTDPEANWKHSNDRLHPGRTIHVGKFAEILKGTLSNQEGTRIVAIKRLKEHNEDNELLMKAKMNFLATSVPHHNNIVNFVGAVTEGPLILLEYCEQSLKDWLKSIDNINDEIEDDMINFCTDIARGMQHLHTNQIIHRRLGIRNVLVKEIQMMGRKVAKVTGFGPMKGETAGDGGPERIPIKWMAPEQLGLGKSAKRPYTDMTDIWSYGITVWEIYTKGESPFAEHKHSEIKGLLERGIRPPRPQDCQEELYDDVMLKCWQQKPSKRPKFSEIRLTLEKLFNGAPNGEGYYDDQYMMYEDTKIHP</sequence>
<dbReference type="InterPro" id="IPR050122">
    <property type="entry name" value="RTK"/>
</dbReference>
<evidence type="ECO:0000313" key="6">
    <source>
        <dbReference type="Proteomes" id="UP001208570"/>
    </source>
</evidence>
<keyword evidence="6" id="KW-1185">Reference proteome</keyword>
<evidence type="ECO:0000313" key="5">
    <source>
        <dbReference type="EMBL" id="KAK2162332.1"/>
    </source>
</evidence>
<evidence type="ECO:0000259" key="4">
    <source>
        <dbReference type="PROSITE" id="PS50011"/>
    </source>
</evidence>
<dbReference type="Gene3D" id="1.10.510.10">
    <property type="entry name" value="Transferase(Phosphotransferase) domain 1"/>
    <property type="match status" value="1"/>
</dbReference>
<comment type="subcellular location">
    <subcellularLocation>
        <location evidence="1">Membrane</location>
        <topology evidence="1">Single-pass membrane protein</topology>
    </subcellularLocation>
</comment>
<proteinExistence type="predicted"/>
<protein>
    <recommendedName>
        <fullName evidence="4">Protein kinase domain-containing protein</fullName>
    </recommendedName>
</protein>
<evidence type="ECO:0000256" key="1">
    <source>
        <dbReference type="ARBA" id="ARBA00004167"/>
    </source>
</evidence>
<dbReference type="PANTHER" id="PTHR24416:SF611">
    <property type="entry name" value="TYROSINE-PROTEIN KINASE TRANSMEMBRANE RECEPTOR ROR"/>
    <property type="match status" value="1"/>
</dbReference>
<gene>
    <name evidence="5" type="ORF">LSH36_100g05029</name>
</gene>
<dbReference type="Gene3D" id="2.60.40.10">
    <property type="entry name" value="Immunoglobulins"/>
    <property type="match status" value="1"/>
</dbReference>
<dbReference type="PRINTS" id="PR00109">
    <property type="entry name" value="TYRKINASE"/>
</dbReference>
<dbReference type="CDD" id="cd00192">
    <property type="entry name" value="PTKc"/>
    <property type="match status" value="1"/>
</dbReference>
<dbReference type="AlphaFoldDB" id="A0AAD9K0A6"/>
<dbReference type="InterPro" id="IPR013783">
    <property type="entry name" value="Ig-like_fold"/>
</dbReference>
<feature type="transmembrane region" description="Helical" evidence="3">
    <location>
        <begin position="20"/>
        <end position="41"/>
    </location>
</feature>
<reference evidence="5" key="1">
    <citation type="journal article" date="2023" name="Mol. Biol. Evol.">
        <title>Third-Generation Sequencing Reveals the Adaptive Role of the Epigenome in Three Deep-Sea Polychaetes.</title>
        <authorList>
            <person name="Perez M."/>
            <person name="Aroh O."/>
            <person name="Sun Y."/>
            <person name="Lan Y."/>
            <person name="Juniper S.K."/>
            <person name="Young C.R."/>
            <person name="Angers B."/>
            <person name="Qian P.Y."/>
        </authorList>
    </citation>
    <scope>NUCLEOTIDE SEQUENCE</scope>
    <source>
        <strain evidence="5">P08H-3</strain>
    </source>
</reference>
<keyword evidence="3" id="KW-0812">Transmembrane</keyword>
<keyword evidence="3" id="KW-1133">Transmembrane helix</keyword>
<comment type="caution">
    <text evidence="5">The sequence shown here is derived from an EMBL/GenBank/DDBJ whole genome shotgun (WGS) entry which is preliminary data.</text>
</comment>
<dbReference type="GO" id="GO:0007169">
    <property type="term" value="P:cell surface receptor protein tyrosine kinase signaling pathway"/>
    <property type="evidence" value="ECO:0007669"/>
    <property type="project" value="TreeGrafter"/>
</dbReference>
<dbReference type="GO" id="GO:0004714">
    <property type="term" value="F:transmembrane receptor protein tyrosine kinase activity"/>
    <property type="evidence" value="ECO:0007669"/>
    <property type="project" value="TreeGrafter"/>
</dbReference>
<evidence type="ECO:0000256" key="2">
    <source>
        <dbReference type="ARBA" id="ARBA00023180"/>
    </source>
</evidence>
<accession>A0AAD9K0A6</accession>
<dbReference type="PANTHER" id="PTHR24416">
    <property type="entry name" value="TYROSINE-PROTEIN KINASE RECEPTOR"/>
    <property type="match status" value="1"/>
</dbReference>
<dbReference type="Pfam" id="PF07714">
    <property type="entry name" value="PK_Tyr_Ser-Thr"/>
    <property type="match status" value="1"/>
</dbReference>
<dbReference type="GO" id="GO:0043235">
    <property type="term" value="C:receptor complex"/>
    <property type="evidence" value="ECO:0007669"/>
    <property type="project" value="TreeGrafter"/>
</dbReference>
<dbReference type="GO" id="GO:0005886">
    <property type="term" value="C:plasma membrane"/>
    <property type="evidence" value="ECO:0007669"/>
    <property type="project" value="TreeGrafter"/>
</dbReference>
<feature type="domain" description="Protein kinase" evidence="4">
    <location>
        <begin position="829"/>
        <end position="1095"/>
    </location>
</feature>
<keyword evidence="3" id="KW-0472">Membrane</keyword>
<dbReference type="SUPFAM" id="SSF56112">
    <property type="entry name" value="Protein kinase-like (PK-like)"/>
    <property type="match status" value="1"/>
</dbReference>
<evidence type="ECO:0000256" key="3">
    <source>
        <dbReference type="SAM" id="Phobius"/>
    </source>
</evidence>
<dbReference type="GO" id="GO:0005524">
    <property type="term" value="F:ATP binding"/>
    <property type="evidence" value="ECO:0007669"/>
    <property type="project" value="InterPro"/>
</dbReference>
<dbReference type="InterPro" id="IPR000719">
    <property type="entry name" value="Prot_kinase_dom"/>
</dbReference>
<dbReference type="InterPro" id="IPR001245">
    <property type="entry name" value="Ser-Thr/Tyr_kinase_cat_dom"/>
</dbReference>